<reference evidence="1 2" key="1">
    <citation type="submission" date="2018-01" db="EMBL/GenBank/DDBJ databases">
        <title>Draft genome sequence of Paucibacter aquatile CR182 isolated from freshwater of the Nakdong River.</title>
        <authorList>
            <person name="Choi A."/>
            <person name="Chung E.J."/>
        </authorList>
    </citation>
    <scope>NUCLEOTIDE SEQUENCE [LARGE SCALE GENOMIC DNA]</scope>
    <source>
        <strain evidence="1 2">CR182</strain>
    </source>
</reference>
<organism evidence="1 2">
    <name type="scientific">Kinneretia aquatilis</name>
    <dbReference type="NCBI Taxonomy" id="2070761"/>
    <lineage>
        <taxon>Bacteria</taxon>
        <taxon>Pseudomonadati</taxon>
        <taxon>Pseudomonadota</taxon>
        <taxon>Betaproteobacteria</taxon>
        <taxon>Burkholderiales</taxon>
        <taxon>Sphaerotilaceae</taxon>
        <taxon>Roseateles</taxon>
    </lineage>
</organism>
<dbReference type="RefSeq" id="WP_102768402.1">
    <property type="nucleotide sequence ID" value="NZ_POSP01000003.1"/>
</dbReference>
<comment type="caution">
    <text evidence="1">The sequence shown here is derived from an EMBL/GenBank/DDBJ whole genome shotgun (WGS) entry which is preliminary data.</text>
</comment>
<name>A0A2N8KYE0_9BURK</name>
<proteinExistence type="predicted"/>
<evidence type="ECO:0000313" key="2">
    <source>
        <dbReference type="Proteomes" id="UP000235916"/>
    </source>
</evidence>
<evidence type="ECO:0000313" key="1">
    <source>
        <dbReference type="EMBL" id="PND38483.1"/>
    </source>
</evidence>
<keyword evidence="2" id="KW-1185">Reference proteome</keyword>
<dbReference type="EMBL" id="POSP01000003">
    <property type="protein sequence ID" value="PND38483.1"/>
    <property type="molecule type" value="Genomic_DNA"/>
</dbReference>
<dbReference type="AlphaFoldDB" id="A0A2N8KYE0"/>
<sequence>MAQFTTRVVLHNADWKNYEALHGYMQSAGFKRTITSDDGTTYHLPDAEYDYSGTATRAQVLEKAKAAAARTGKTYSVLVTESSGRTWSGLTKV</sequence>
<protein>
    <submittedName>
        <fullName evidence="1">DUF2622 domain-containing protein</fullName>
    </submittedName>
</protein>
<dbReference type="Proteomes" id="UP000235916">
    <property type="component" value="Unassembled WGS sequence"/>
</dbReference>
<gene>
    <name evidence="1" type="ORF">C1O66_13775</name>
</gene>
<dbReference type="OrthoDB" id="330204at2"/>
<accession>A0A2N8KYE0</accession>